<dbReference type="Proteomes" id="UP000433071">
    <property type="component" value="Unassembled WGS sequence"/>
</dbReference>
<feature type="transmembrane region" description="Helical" evidence="1">
    <location>
        <begin position="143"/>
        <end position="162"/>
    </location>
</feature>
<feature type="transmembrane region" description="Helical" evidence="1">
    <location>
        <begin position="420"/>
        <end position="439"/>
    </location>
</feature>
<feature type="transmembrane region" description="Helical" evidence="1">
    <location>
        <begin position="208"/>
        <end position="228"/>
    </location>
</feature>
<proteinExistence type="predicted"/>
<evidence type="ECO:0000256" key="1">
    <source>
        <dbReference type="SAM" id="Phobius"/>
    </source>
</evidence>
<feature type="transmembrane region" description="Helical" evidence="1">
    <location>
        <begin position="169"/>
        <end position="188"/>
    </location>
</feature>
<feature type="transmembrane region" description="Helical" evidence="1">
    <location>
        <begin position="377"/>
        <end position="400"/>
    </location>
</feature>
<feature type="transmembrane region" description="Helical" evidence="1">
    <location>
        <begin position="451"/>
        <end position="472"/>
    </location>
</feature>
<sequence>MDDRRELDRLVASWREWLERRDALSAQDIDELEGHLLDRVDSLRAAGLHDDEAFLVAVKRLGAVDELSREYARVHSERLWKQLVLDDGANGDGRSAASGDRDASGAPTSFLRRANGLAVALGLGVGAGLAVKVADLVGVDPTFFLRNAAILVLPFLAAWFAWRHRPPIGALAGIAGAFALAAVVLNAYPFGPGAGTAAFATEPSMTELLAAVHAAVALWLVTGVAYAAGDWRSSDARMDFVRFSGEWAVYYLLIALVGGGLSALTIGVFSTIDVEVAWFFDQWVLPCAIPGAVLVAAWLVEAKQRVIENIAPVLTKVFTPLFAIVVIALVVAAALQWNVVDADRELLIAFDLVLVVVLALLVYSYSSRDPMQPAGWFERIQFVMLVGALIVDLVVLVAMVGRTGEFGFSANKTASLGLNLILLANLAWAAWLHLGFLRGRTPFLRLERWQTAYLPVYVAWSAVVVVAFPPLFGFA</sequence>
<dbReference type="InterPro" id="IPR047928">
    <property type="entry name" value="Perm_prefix_1"/>
</dbReference>
<feature type="transmembrane region" description="Helical" evidence="1">
    <location>
        <begin position="249"/>
        <end position="271"/>
    </location>
</feature>
<protein>
    <recommendedName>
        <fullName evidence="4">DUF4153 domain-containing protein</fullName>
    </recommendedName>
</protein>
<keyword evidence="1" id="KW-1133">Transmembrane helix</keyword>
<evidence type="ECO:0000313" key="3">
    <source>
        <dbReference type="Proteomes" id="UP000433071"/>
    </source>
</evidence>
<reference evidence="2 3" key="1">
    <citation type="submission" date="2019-11" db="EMBL/GenBank/DDBJ databases">
        <title>Agromyces kandeliae sp. nov., isolated from mangrove soil.</title>
        <authorList>
            <person name="Wang R."/>
        </authorList>
    </citation>
    <scope>NUCLEOTIDE SEQUENCE [LARGE SCALE GENOMIC DNA]</scope>
    <source>
        <strain evidence="2 3">JCM 11433</strain>
    </source>
</reference>
<organism evidence="2 3">
    <name type="scientific">Agromyces bracchium</name>
    <dbReference type="NCBI Taxonomy" id="88376"/>
    <lineage>
        <taxon>Bacteria</taxon>
        <taxon>Bacillati</taxon>
        <taxon>Actinomycetota</taxon>
        <taxon>Actinomycetes</taxon>
        <taxon>Micrococcales</taxon>
        <taxon>Microbacteriaceae</taxon>
        <taxon>Agromyces</taxon>
    </lineage>
</organism>
<dbReference type="EMBL" id="WMLB01000006">
    <property type="protein sequence ID" value="MTH67192.1"/>
    <property type="molecule type" value="Genomic_DNA"/>
</dbReference>
<feature type="transmembrane region" description="Helical" evidence="1">
    <location>
        <begin position="321"/>
        <end position="340"/>
    </location>
</feature>
<comment type="caution">
    <text evidence="2">The sequence shown here is derived from an EMBL/GenBank/DDBJ whole genome shotgun (WGS) entry which is preliminary data.</text>
</comment>
<dbReference type="AlphaFoldDB" id="A0A6I3M520"/>
<keyword evidence="1" id="KW-0472">Membrane</keyword>
<keyword evidence="3" id="KW-1185">Reference proteome</keyword>
<accession>A0A6I3M520</accession>
<keyword evidence="1" id="KW-0812">Transmembrane</keyword>
<feature type="transmembrane region" description="Helical" evidence="1">
    <location>
        <begin position="346"/>
        <end position="365"/>
    </location>
</feature>
<feature type="transmembrane region" description="Helical" evidence="1">
    <location>
        <begin position="114"/>
        <end position="131"/>
    </location>
</feature>
<gene>
    <name evidence="2" type="ORF">GJ743_02245</name>
</gene>
<evidence type="ECO:0008006" key="4">
    <source>
        <dbReference type="Google" id="ProtNLM"/>
    </source>
</evidence>
<evidence type="ECO:0000313" key="2">
    <source>
        <dbReference type="EMBL" id="MTH67192.1"/>
    </source>
</evidence>
<name>A0A6I3M520_9MICO</name>
<feature type="transmembrane region" description="Helical" evidence="1">
    <location>
        <begin position="283"/>
        <end position="300"/>
    </location>
</feature>
<dbReference type="NCBIfam" id="NF038403">
    <property type="entry name" value="perm_prefix_1"/>
    <property type="match status" value="1"/>
</dbReference>